<gene>
    <name evidence="1" type="ORF">IQ229_19270</name>
</gene>
<reference evidence="1 2" key="1">
    <citation type="submission" date="2020-10" db="EMBL/GenBank/DDBJ databases">
        <authorList>
            <person name="Castelo-Branco R."/>
            <person name="Eusebio N."/>
            <person name="Adriana R."/>
            <person name="Vieira A."/>
            <person name="Brugerolle De Fraissinette N."/>
            <person name="Rezende De Castro R."/>
            <person name="Schneider M.P."/>
            <person name="Vasconcelos V."/>
            <person name="Leao P.N."/>
        </authorList>
    </citation>
    <scope>NUCLEOTIDE SEQUENCE [LARGE SCALE GENOMIC DNA]</scope>
    <source>
        <strain evidence="1 2">LEGE 07299</strain>
    </source>
</reference>
<evidence type="ECO:0000313" key="2">
    <source>
        <dbReference type="Proteomes" id="UP000647836"/>
    </source>
</evidence>
<accession>A0ABR9U2V3</accession>
<dbReference type="RefSeq" id="WP_194046500.1">
    <property type="nucleotide sequence ID" value="NZ_JADEXF010000703.1"/>
</dbReference>
<dbReference type="EMBL" id="JADEXF010000703">
    <property type="protein sequence ID" value="MBE9106990.1"/>
    <property type="molecule type" value="Genomic_DNA"/>
</dbReference>
<organism evidence="1 2">
    <name type="scientific">Nostoc cf. edaphicum LEGE 07299</name>
    <dbReference type="NCBI Taxonomy" id="2777974"/>
    <lineage>
        <taxon>Bacteria</taxon>
        <taxon>Bacillati</taxon>
        <taxon>Cyanobacteriota</taxon>
        <taxon>Cyanophyceae</taxon>
        <taxon>Nostocales</taxon>
        <taxon>Nostocaceae</taxon>
        <taxon>Nostoc</taxon>
    </lineage>
</organism>
<keyword evidence="2" id="KW-1185">Reference proteome</keyword>
<name>A0ABR9U2V3_9NOSO</name>
<sequence length="68" mass="7741">MTIWVNEQIDPSGMIHACIATRNESQAKDCHDSFQNNLTERQKAAGWVARLRTVDSWDEVPVNSLKLN</sequence>
<proteinExistence type="predicted"/>
<evidence type="ECO:0000313" key="1">
    <source>
        <dbReference type="EMBL" id="MBE9106990.1"/>
    </source>
</evidence>
<protein>
    <submittedName>
        <fullName evidence="1">Glycogen debranching protein</fullName>
    </submittedName>
</protein>
<comment type="caution">
    <text evidence="1">The sequence shown here is derived from an EMBL/GenBank/DDBJ whole genome shotgun (WGS) entry which is preliminary data.</text>
</comment>
<dbReference type="Proteomes" id="UP000647836">
    <property type="component" value="Unassembled WGS sequence"/>
</dbReference>